<reference evidence="3 4" key="1">
    <citation type="submission" date="2023-02" db="EMBL/GenBank/DDBJ databases">
        <title>Gemone sequence of Telluria chitinolytica ACM 3522T.</title>
        <authorList>
            <person name="Frediansyah A."/>
            <person name="Miess H."/>
            <person name="Gross H."/>
        </authorList>
    </citation>
    <scope>NUCLEOTIDE SEQUENCE [LARGE SCALE GENOMIC DNA]</scope>
    <source>
        <strain evidence="3 4">ACM 3522</strain>
    </source>
</reference>
<dbReference type="InterPro" id="IPR050266">
    <property type="entry name" value="AB_hydrolase_sf"/>
</dbReference>
<proteinExistence type="predicted"/>
<dbReference type="EMBL" id="CP119083">
    <property type="protein sequence ID" value="WEF32585.1"/>
    <property type="molecule type" value="Genomic_DNA"/>
</dbReference>
<keyword evidence="3" id="KW-0378">Hydrolase</keyword>
<dbReference type="PANTHER" id="PTHR43798">
    <property type="entry name" value="MONOACYLGLYCEROL LIPASE"/>
    <property type="match status" value="1"/>
</dbReference>
<keyword evidence="4" id="KW-1185">Reference proteome</keyword>
<evidence type="ECO:0000313" key="3">
    <source>
        <dbReference type="EMBL" id="WEF32585.1"/>
    </source>
</evidence>
<dbReference type="Proteomes" id="UP001216510">
    <property type="component" value="Chromosome"/>
</dbReference>
<dbReference type="PANTHER" id="PTHR43798:SF33">
    <property type="entry name" value="HYDROLASE, PUTATIVE (AFU_ORTHOLOGUE AFUA_2G14860)-RELATED"/>
    <property type="match status" value="1"/>
</dbReference>
<evidence type="ECO:0000259" key="2">
    <source>
        <dbReference type="Pfam" id="PF12146"/>
    </source>
</evidence>
<dbReference type="InterPro" id="IPR029058">
    <property type="entry name" value="AB_hydrolase_fold"/>
</dbReference>
<organism evidence="3 4">
    <name type="scientific">Pseudoduganella chitinolytica</name>
    <dbReference type="NCBI Taxonomy" id="34070"/>
    <lineage>
        <taxon>Bacteria</taxon>
        <taxon>Pseudomonadati</taxon>
        <taxon>Pseudomonadota</taxon>
        <taxon>Betaproteobacteria</taxon>
        <taxon>Burkholderiales</taxon>
        <taxon>Oxalobacteraceae</taxon>
        <taxon>Telluria group</taxon>
        <taxon>Pseudoduganella</taxon>
    </lineage>
</organism>
<dbReference type="SUPFAM" id="SSF53474">
    <property type="entry name" value="alpha/beta-Hydrolases"/>
    <property type="match status" value="1"/>
</dbReference>
<accession>A0ABY8B9L7</accession>
<sequence length="312" mass="32589">MHTETDPQAPARGGTDAADGVDPGRPAAHKPSGSLMLGALQAALGLTQRVAPDSAARFAALLFRTPLPTKRATRKATVPAGVRVEPVPFEDASVTLYHYPALAGAPRILMTHGWAGHGLQLAKIAEALSAAGWAVVLMDQPGHGRSAGWTGNLQQFSRALRFVGARLGRLHAMVGHSMGGAAITHAVVQGLAVDKLALVSAPVSLTEETHNMGRMLGLSERVLAQTIALIEAREQVPFATVNAACLAPRIAVPTLVIHDLEDSTVPHAAAQTLVGHLPDPRLHTTSGLGHRRLLKDPGVVGIVVDFFGPARS</sequence>
<dbReference type="InterPro" id="IPR022742">
    <property type="entry name" value="Hydrolase_4"/>
</dbReference>
<protein>
    <submittedName>
        <fullName evidence="3">Alpha/beta fold hydrolase</fullName>
    </submittedName>
</protein>
<name>A0ABY8B9L7_9BURK</name>
<dbReference type="Pfam" id="PF12146">
    <property type="entry name" value="Hydrolase_4"/>
    <property type="match status" value="1"/>
</dbReference>
<dbReference type="Gene3D" id="3.40.50.1820">
    <property type="entry name" value="alpha/beta hydrolase"/>
    <property type="match status" value="1"/>
</dbReference>
<feature type="region of interest" description="Disordered" evidence="1">
    <location>
        <begin position="1"/>
        <end position="32"/>
    </location>
</feature>
<dbReference type="GO" id="GO:0016787">
    <property type="term" value="F:hydrolase activity"/>
    <property type="evidence" value="ECO:0007669"/>
    <property type="project" value="UniProtKB-KW"/>
</dbReference>
<gene>
    <name evidence="3" type="ORF">PX653_24755</name>
</gene>
<feature type="domain" description="Serine aminopeptidase S33" evidence="2">
    <location>
        <begin position="108"/>
        <end position="226"/>
    </location>
</feature>
<evidence type="ECO:0000313" key="4">
    <source>
        <dbReference type="Proteomes" id="UP001216510"/>
    </source>
</evidence>
<dbReference type="RefSeq" id="WP_277415305.1">
    <property type="nucleotide sequence ID" value="NZ_CP119083.1"/>
</dbReference>
<evidence type="ECO:0000256" key="1">
    <source>
        <dbReference type="SAM" id="MobiDB-lite"/>
    </source>
</evidence>